<gene>
    <name evidence="2" type="ORF">CR513_18600</name>
</gene>
<name>A0A371H6M3_MUCPR</name>
<sequence length="173" mass="20095">MKAFPFSLDGAAKDWLYLQPVPFNTWGDMKCTFLEKFFPASRTTTIKKEIYGIRQHPRETLHEHWEKFNKCCAICPHHKISEKLLIQYFYEGLSMMDQSMIDASSVGALMDKTPATARHLIFNMASNTQYFQPNVGKLTDRIDITSEATCCWTTPTNHCSQSLWHMYFYGAHH</sequence>
<keyword evidence="3" id="KW-1185">Reference proteome</keyword>
<reference evidence="2" key="1">
    <citation type="submission" date="2018-05" db="EMBL/GenBank/DDBJ databases">
        <title>Draft genome of Mucuna pruriens seed.</title>
        <authorList>
            <person name="Nnadi N.E."/>
            <person name="Vos R."/>
            <person name="Hasami M.H."/>
            <person name="Devisetty U.K."/>
            <person name="Aguiy J.C."/>
        </authorList>
    </citation>
    <scope>NUCLEOTIDE SEQUENCE [LARGE SCALE GENOMIC DNA]</scope>
    <source>
        <strain evidence="2">JCA_2017</strain>
    </source>
</reference>
<proteinExistence type="predicted"/>
<dbReference type="OrthoDB" id="999762at2759"/>
<accession>A0A371H6M3</accession>
<dbReference type="PANTHER" id="PTHR33223">
    <property type="entry name" value="CCHC-TYPE DOMAIN-CONTAINING PROTEIN"/>
    <property type="match status" value="1"/>
</dbReference>
<dbReference type="Proteomes" id="UP000257109">
    <property type="component" value="Unassembled WGS sequence"/>
</dbReference>
<organism evidence="2 3">
    <name type="scientific">Mucuna pruriens</name>
    <name type="common">Velvet bean</name>
    <name type="synonym">Dolichos pruriens</name>
    <dbReference type="NCBI Taxonomy" id="157652"/>
    <lineage>
        <taxon>Eukaryota</taxon>
        <taxon>Viridiplantae</taxon>
        <taxon>Streptophyta</taxon>
        <taxon>Embryophyta</taxon>
        <taxon>Tracheophyta</taxon>
        <taxon>Spermatophyta</taxon>
        <taxon>Magnoliopsida</taxon>
        <taxon>eudicotyledons</taxon>
        <taxon>Gunneridae</taxon>
        <taxon>Pentapetalae</taxon>
        <taxon>rosids</taxon>
        <taxon>fabids</taxon>
        <taxon>Fabales</taxon>
        <taxon>Fabaceae</taxon>
        <taxon>Papilionoideae</taxon>
        <taxon>50 kb inversion clade</taxon>
        <taxon>NPAAA clade</taxon>
        <taxon>indigoferoid/millettioid clade</taxon>
        <taxon>Phaseoleae</taxon>
        <taxon>Mucuna</taxon>
    </lineage>
</organism>
<feature type="domain" description="Retrotransposon gag" evidence="1">
    <location>
        <begin position="2"/>
        <end position="94"/>
    </location>
</feature>
<dbReference type="EMBL" id="QJKJ01003447">
    <property type="protein sequence ID" value="RDX98468.1"/>
    <property type="molecule type" value="Genomic_DNA"/>
</dbReference>
<dbReference type="InterPro" id="IPR005162">
    <property type="entry name" value="Retrotrans_gag_dom"/>
</dbReference>
<feature type="non-terminal residue" evidence="2">
    <location>
        <position position="1"/>
    </location>
</feature>
<dbReference type="PANTHER" id="PTHR33223:SF3">
    <property type="match status" value="1"/>
</dbReference>
<protein>
    <recommendedName>
        <fullName evidence="1">Retrotransposon gag domain-containing protein</fullName>
    </recommendedName>
</protein>
<comment type="caution">
    <text evidence="2">The sequence shown here is derived from an EMBL/GenBank/DDBJ whole genome shotgun (WGS) entry which is preliminary data.</text>
</comment>
<dbReference type="Pfam" id="PF03732">
    <property type="entry name" value="Retrotrans_gag"/>
    <property type="match status" value="1"/>
</dbReference>
<evidence type="ECO:0000313" key="2">
    <source>
        <dbReference type="EMBL" id="RDX98468.1"/>
    </source>
</evidence>
<dbReference type="AlphaFoldDB" id="A0A371H6M3"/>
<evidence type="ECO:0000259" key="1">
    <source>
        <dbReference type="Pfam" id="PF03732"/>
    </source>
</evidence>
<evidence type="ECO:0000313" key="3">
    <source>
        <dbReference type="Proteomes" id="UP000257109"/>
    </source>
</evidence>